<dbReference type="InterPro" id="IPR018247">
    <property type="entry name" value="EF_Hand_1_Ca_BS"/>
</dbReference>
<feature type="coiled-coil region" evidence="5">
    <location>
        <begin position="369"/>
        <end position="399"/>
    </location>
</feature>
<gene>
    <name evidence="10" type="ORF">NDU88_004232</name>
</gene>
<evidence type="ECO:0000256" key="3">
    <source>
        <dbReference type="ARBA" id="ARBA00022824"/>
    </source>
</evidence>
<feature type="domain" description="MRH" evidence="9">
    <location>
        <begin position="415"/>
        <end position="533"/>
    </location>
</feature>
<dbReference type="FunFam" id="4.10.400.10:FF:000150">
    <property type="entry name" value="Glucosidase 2 subunit beta"/>
    <property type="match status" value="1"/>
</dbReference>
<dbReference type="Proteomes" id="UP001066276">
    <property type="component" value="Chromosome 4_1"/>
</dbReference>
<evidence type="ECO:0000259" key="8">
    <source>
        <dbReference type="PROSITE" id="PS50222"/>
    </source>
</evidence>
<dbReference type="AlphaFoldDB" id="A0AAV7T7K2"/>
<dbReference type="InterPro" id="IPR002048">
    <property type="entry name" value="EF_hand_dom"/>
</dbReference>
<evidence type="ECO:0000256" key="1">
    <source>
        <dbReference type="ARBA" id="ARBA00022387"/>
    </source>
</evidence>
<dbReference type="InterPro" id="IPR036607">
    <property type="entry name" value="PRKCSH"/>
</dbReference>
<dbReference type="InterPro" id="IPR028146">
    <property type="entry name" value="PRKCSH_N"/>
</dbReference>
<dbReference type="Pfam" id="PF13015">
    <property type="entry name" value="PRKCSH_1"/>
    <property type="match status" value="1"/>
</dbReference>
<evidence type="ECO:0000256" key="4">
    <source>
        <dbReference type="ARBA" id="ARBA00023157"/>
    </source>
</evidence>
<dbReference type="PROSITE" id="PS50222">
    <property type="entry name" value="EF_HAND_2"/>
    <property type="match status" value="1"/>
</dbReference>
<dbReference type="GO" id="GO:0005509">
    <property type="term" value="F:calcium ion binding"/>
    <property type="evidence" value="ECO:0007669"/>
    <property type="project" value="InterPro"/>
</dbReference>
<evidence type="ECO:0000313" key="10">
    <source>
        <dbReference type="EMBL" id="KAJ1172385.1"/>
    </source>
</evidence>
<proteinExistence type="predicted"/>
<feature type="compositionally biased region" description="Acidic residues" evidence="6">
    <location>
        <begin position="245"/>
        <end position="257"/>
    </location>
</feature>
<keyword evidence="11" id="KW-1185">Reference proteome</keyword>
<comment type="caution">
    <text evidence="10">The sequence shown here is derived from an EMBL/GenBank/DDBJ whole genome shotgun (WGS) entry which is preliminary data.</text>
</comment>
<keyword evidence="4" id="KW-1015">Disulfide bond</keyword>
<dbReference type="GO" id="GO:0006491">
    <property type="term" value="P:N-glycan processing"/>
    <property type="evidence" value="ECO:0007669"/>
    <property type="project" value="TreeGrafter"/>
</dbReference>
<dbReference type="GO" id="GO:0017177">
    <property type="term" value="C:glucosidase II complex"/>
    <property type="evidence" value="ECO:0007669"/>
    <property type="project" value="TreeGrafter"/>
</dbReference>
<evidence type="ECO:0000313" key="11">
    <source>
        <dbReference type="Proteomes" id="UP001066276"/>
    </source>
</evidence>
<feature type="chain" id="PRO_5043854737" description="Glucosidase 2 subunit beta" evidence="7">
    <location>
        <begin position="19"/>
        <end position="533"/>
    </location>
</feature>
<dbReference type="PANTHER" id="PTHR12630:SF1">
    <property type="entry name" value="GLUCOSIDASE 2 SUBUNIT BETA"/>
    <property type="match status" value="1"/>
</dbReference>
<evidence type="ECO:0000256" key="6">
    <source>
        <dbReference type="SAM" id="MobiDB-lite"/>
    </source>
</evidence>
<reference evidence="10" key="1">
    <citation type="journal article" date="2022" name="bioRxiv">
        <title>Sequencing and chromosome-scale assembly of the giantPleurodeles waltlgenome.</title>
        <authorList>
            <person name="Brown T."/>
            <person name="Elewa A."/>
            <person name="Iarovenko S."/>
            <person name="Subramanian E."/>
            <person name="Araus A.J."/>
            <person name="Petzold A."/>
            <person name="Susuki M."/>
            <person name="Suzuki K.-i.T."/>
            <person name="Hayashi T."/>
            <person name="Toyoda A."/>
            <person name="Oliveira C."/>
            <person name="Osipova E."/>
            <person name="Leigh N.D."/>
            <person name="Simon A."/>
            <person name="Yun M.H."/>
        </authorList>
    </citation>
    <scope>NUCLEOTIDE SEQUENCE</scope>
    <source>
        <strain evidence="10">20211129_DDA</strain>
        <tissue evidence="10">Liver</tissue>
    </source>
</reference>
<dbReference type="SUPFAM" id="SSF50911">
    <property type="entry name" value="Mannose 6-phosphate receptor domain"/>
    <property type="match status" value="1"/>
</dbReference>
<dbReference type="EMBL" id="JANPWB010000007">
    <property type="protein sequence ID" value="KAJ1172385.1"/>
    <property type="molecule type" value="Genomic_DNA"/>
</dbReference>
<dbReference type="InterPro" id="IPR009011">
    <property type="entry name" value="Man6P_isomerase_rcpt-bd_dom_sf"/>
</dbReference>
<accession>A0AAV7T7K2</accession>
<dbReference type="InterPro" id="IPR036055">
    <property type="entry name" value="LDL_receptor-like_sf"/>
</dbReference>
<feature type="compositionally biased region" description="Basic and acidic residues" evidence="6">
    <location>
        <begin position="265"/>
        <end position="285"/>
    </location>
</feature>
<name>A0AAV7T7K2_PLEWA</name>
<evidence type="ECO:0000256" key="2">
    <source>
        <dbReference type="ARBA" id="ARBA00022729"/>
    </source>
</evidence>
<feature type="domain" description="EF-hand" evidence="8">
    <location>
        <begin position="213"/>
        <end position="248"/>
    </location>
</feature>
<dbReference type="SUPFAM" id="SSF57424">
    <property type="entry name" value="LDL receptor-like module"/>
    <property type="match status" value="1"/>
</dbReference>
<evidence type="ECO:0000259" key="9">
    <source>
        <dbReference type="PROSITE" id="PS51914"/>
    </source>
</evidence>
<feature type="compositionally biased region" description="Acidic residues" evidence="6">
    <location>
        <begin position="321"/>
        <end position="336"/>
    </location>
</feature>
<dbReference type="PROSITE" id="PS51914">
    <property type="entry name" value="MRH"/>
    <property type="match status" value="1"/>
</dbReference>
<protein>
    <recommendedName>
        <fullName evidence="1">Glucosidase 2 subunit beta</fullName>
    </recommendedName>
</protein>
<dbReference type="InterPro" id="IPR039794">
    <property type="entry name" value="Gtb1-like"/>
</dbReference>
<evidence type="ECO:0000256" key="7">
    <source>
        <dbReference type="SAM" id="SignalP"/>
    </source>
</evidence>
<feature type="compositionally biased region" description="Basic and acidic residues" evidence="6">
    <location>
        <begin position="309"/>
        <end position="320"/>
    </location>
</feature>
<dbReference type="PROSITE" id="PS00018">
    <property type="entry name" value="EF_HAND_1"/>
    <property type="match status" value="1"/>
</dbReference>
<feature type="signal peptide" evidence="7">
    <location>
        <begin position="1"/>
        <end position="18"/>
    </location>
</feature>
<keyword evidence="5" id="KW-0175">Coiled coil</keyword>
<evidence type="ECO:0000256" key="5">
    <source>
        <dbReference type="SAM" id="Coils"/>
    </source>
</evidence>
<keyword evidence="3" id="KW-0256">Endoplasmic reticulum</keyword>
<keyword evidence="2 7" id="KW-0732">Signal</keyword>
<dbReference type="Gene3D" id="2.70.130.10">
    <property type="entry name" value="Mannose-6-phosphate receptor binding domain"/>
    <property type="match status" value="1"/>
</dbReference>
<organism evidence="10 11">
    <name type="scientific">Pleurodeles waltl</name>
    <name type="common">Iberian ribbed newt</name>
    <dbReference type="NCBI Taxonomy" id="8319"/>
    <lineage>
        <taxon>Eukaryota</taxon>
        <taxon>Metazoa</taxon>
        <taxon>Chordata</taxon>
        <taxon>Craniata</taxon>
        <taxon>Vertebrata</taxon>
        <taxon>Euteleostomi</taxon>
        <taxon>Amphibia</taxon>
        <taxon>Batrachia</taxon>
        <taxon>Caudata</taxon>
        <taxon>Salamandroidea</taxon>
        <taxon>Salamandridae</taxon>
        <taxon>Pleurodelinae</taxon>
        <taxon>Pleurodeles</taxon>
    </lineage>
</organism>
<dbReference type="PANTHER" id="PTHR12630">
    <property type="entry name" value="N-LINKED OLIGOSACCHARIDE PROCESSING"/>
    <property type="match status" value="1"/>
</dbReference>
<sequence length="533" mass="59639">MEALLLLSLLCLGGCGVGVEVIRPRGVSLSNRHFYDESKPFTCLDGSGTIPFDRVNDDYCDCSDGSDEPGTPACPNGKFHCTNAGYRPQYIPSSRINDGVCDCCDGTDEFNSGFVCENTCKEKGRKAREALQQLAEVSREGFRLKQELIDGAKKGREEKQEKLSELQESKKVLDEQVEALKIKKEEVEKPEQEAKSVHQKAWEELKEAQRAAREKALEIEAFAELDDDEDGMITVSELQSHSELDGDSDGTVSDEEAQALLGGSEKADVTTFHDKVWPSIKDKYNSETVAEIPAPPLDVTAEEDLDSQIDSKLEHPHHEDEDYDDEDDDDDDDVTEEDHKEHHPKPPTDKTVDDKDKMPPYDEVTQALIDEAQKARDQYDEAVRSLKDMEDSIRNLEKEISFDFGPQGEFSYLYGQCYELSTNEYVYRLCPFNRVSQKPKNGGSETNLGTWGFWAGPEDNKFSIMKYEHGTGCWQGPSRSTNVKLSCGKETVVTSTTEPSRSVSRLFLHQVQPFGPCSGERASSQMAELGNTE</sequence>
<dbReference type="InterPro" id="IPR044865">
    <property type="entry name" value="MRH_dom"/>
</dbReference>
<feature type="region of interest" description="Disordered" evidence="6">
    <location>
        <begin position="233"/>
        <end position="359"/>
    </location>
</feature>
<dbReference type="Gene3D" id="4.10.400.10">
    <property type="entry name" value="Low-density Lipoprotein Receptor"/>
    <property type="match status" value="1"/>
</dbReference>
<feature type="compositionally biased region" description="Basic and acidic residues" evidence="6">
    <location>
        <begin position="337"/>
        <end position="359"/>
    </location>
</feature>
<feature type="coiled-coil region" evidence="5">
    <location>
        <begin position="120"/>
        <end position="225"/>
    </location>
</feature>
<dbReference type="Pfam" id="PF12999">
    <property type="entry name" value="PRKCSH-like"/>
    <property type="match status" value="1"/>
</dbReference>
<dbReference type="GO" id="GO:0001889">
    <property type="term" value="P:liver development"/>
    <property type="evidence" value="ECO:0007669"/>
    <property type="project" value="TreeGrafter"/>
</dbReference>